<dbReference type="PANTHER" id="PTHR47843">
    <property type="entry name" value="BTB DOMAIN-CONTAINING PROTEIN-RELATED"/>
    <property type="match status" value="1"/>
</dbReference>
<accession>A0A8H3FQC2</accession>
<dbReference type="CDD" id="cd18186">
    <property type="entry name" value="BTB_POZ_ZBTB_KLHL-like"/>
    <property type="match status" value="1"/>
</dbReference>
<gene>
    <name evidence="2" type="ORF">HETSPECPRED_006946</name>
</gene>
<sequence length="339" mass="38074">MSNQEPSTASLFMDKPLEKKKKKEKKGKHRIERGINSWDSFGADRAPFEELPIDGSSKSLFATNPSPDDPAVSSLIALDEALEPAPLQDVPKGKSPLTSAPPINEVSISETVSRVNSLVSSSGTSEQFQSNLFKILVGPKKDQFIVHSDILSKSPKLDAQCHGNFPEAGSKKIKLPDHDSKIFALLLEYLYRGDYFPFLKEEFDNIRSDDEDVRATQLQREGDLYCMAEYYQLDELQDLAVRKMKMHMPVTFESFLSVSEYVYSNSGTRGAFHDYFKEQIVKTLPLVVHEEWLLDVVAKGGDLARDLFLSGRGRGLPQGKADDDFEDEAAVMVRWEDDI</sequence>
<dbReference type="SUPFAM" id="SSF54695">
    <property type="entry name" value="POZ domain"/>
    <property type="match status" value="1"/>
</dbReference>
<keyword evidence="3" id="KW-1185">Reference proteome</keyword>
<comment type="caution">
    <text evidence="2">The sequence shown here is derived from an EMBL/GenBank/DDBJ whole genome shotgun (WGS) entry which is preliminary data.</text>
</comment>
<feature type="compositionally biased region" description="Basic residues" evidence="1">
    <location>
        <begin position="18"/>
        <end position="31"/>
    </location>
</feature>
<dbReference type="Gene3D" id="3.30.710.10">
    <property type="entry name" value="Potassium Channel Kv1.1, Chain A"/>
    <property type="match status" value="1"/>
</dbReference>
<dbReference type="AlphaFoldDB" id="A0A8H3FQC2"/>
<dbReference type="InterPro" id="IPR011333">
    <property type="entry name" value="SKP1/BTB/POZ_sf"/>
</dbReference>
<dbReference type="OrthoDB" id="6359816at2759"/>
<name>A0A8H3FQC2_9LECA</name>
<organism evidence="2 3">
    <name type="scientific">Heterodermia speciosa</name>
    <dbReference type="NCBI Taxonomy" id="116794"/>
    <lineage>
        <taxon>Eukaryota</taxon>
        <taxon>Fungi</taxon>
        <taxon>Dikarya</taxon>
        <taxon>Ascomycota</taxon>
        <taxon>Pezizomycotina</taxon>
        <taxon>Lecanoromycetes</taxon>
        <taxon>OSLEUM clade</taxon>
        <taxon>Lecanoromycetidae</taxon>
        <taxon>Caliciales</taxon>
        <taxon>Physciaceae</taxon>
        <taxon>Heterodermia</taxon>
    </lineage>
</organism>
<protein>
    <recommendedName>
        <fullName evidence="4">BTB domain-containing protein</fullName>
    </recommendedName>
</protein>
<reference evidence="2" key="1">
    <citation type="submission" date="2021-03" db="EMBL/GenBank/DDBJ databases">
        <authorList>
            <person name="Tagirdzhanova G."/>
        </authorList>
    </citation>
    <scope>NUCLEOTIDE SEQUENCE</scope>
</reference>
<evidence type="ECO:0000313" key="2">
    <source>
        <dbReference type="EMBL" id="CAF9928831.1"/>
    </source>
</evidence>
<evidence type="ECO:0000313" key="3">
    <source>
        <dbReference type="Proteomes" id="UP000664521"/>
    </source>
</evidence>
<dbReference type="EMBL" id="CAJPDS010000049">
    <property type="protein sequence ID" value="CAF9928831.1"/>
    <property type="molecule type" value="Genomic_DNA"/>
</dbReference>
<proteinExistence type="predicted"/>
<dbReference type="Proteomes" id="UP000664521">
    <property type="component" value="Unassembled WGS sequence"/>
</dbReference>
<feature type="region of interest" description="Disordered" evidence="1">
    <location>
        <begin position="1"/>
        <end position="34"/>
    </location>
</feature>
<evidence type="ECO:0008006" key="4">
    <source>
        <dbReference type="Google" id="ProtNLM"/>
    </source>
</evidence>
<evidence type="ECO:0000256" key="1">
    <source>
        <dbReference type="SAM" id="MobiDB-lite"/>
    </source>
</evidence>
<feature type="compositionally biased region" description="Polar residues" evidence="1">
    <location>
        <begin position="1"/>
        <end position="10"/>
    </location>
</feature>